<keyword evidence="2" id="KW-1185">Reference proteome</keyword>
<gene>
    <name evidence="1" type="ORF">FHS00_002086</name>
</gene>
<evidence type="ECO:0000313" key="1">
    <source>
        <dbReference type="EMBL" id="MBB3712498.1"/>
    </source>
</evidence>
<reference evidence="1 2" key="1">
    <citation type="submission" date="2020-08" db="EMBL/GenBank/DDBJ databases">
        <title>Genomic Encyclopedia of Type Strains, Phase III (KMG-III): the genomes of soil and plant-associated and newly described type strains.</title>
        <authorList>
            <person name="Whitman W."/>
        </authorList>
    </citation>
    <scope>NUCLEOTIDE SEQUENCE [LARGE SCALE GENOMIC DNA]</scope>
    <source>
        <strain evidence="1 2">CECT 8572</strain>
    </source>
</reference>
<proteinExistence type="predicted"/>
<protein>
    <submittedName>
        <fullName evidence="1">Uncharacterized protein</fullName>
    </submittedName>
</protein>
<comment type="caution">
    <text evidence="1">The sequence shown here is derived from an EMBL/GenBank/DDBJ whole genome shotgun (WGS) entry which is preliminary data.</text>
</comment>
<sequence length="60" mass="6861">MPVRIVHAPGHEVEAALLRELYEAATMAPFEAERERRIGRQSGYDEGDIEAYLEHVARPR</sequence>
<organism evidence="1 2">
    <name type="scientific">Limimaricola variabilis</name>
    <dbReference type="NCBI Taxonomy" id="1492771"/>
    <lineage>
        <taxon>Bacteria</taxon>
        <taxon>Pseudomonadati</taxon>
        <taxon>Pseudomonadota</taxon>
        <taxon>Alphaproteobacteria</taxon>
        <taxon>Rhodobacterales</taxon>
        <taxon>Paracoccaceae</taxon>
        <taxon>Limimaricola</taxon>
    </lineage>
</organism>
<name>A0ABR6HQ17_9RHOB</name>
<dbReference type="EMBL" id="JACIBX010000007">
    <property type="protein sequence ID" value="MBB3712498.1"/>
    <property type="molecule type" value="Genomic_DNA"/>
</dbReference>
<evidence type="ECO:0000313" key="2">
    <source>
        <dbReference type="Proteomes" id="UP000576152"/>
    </source>
</evidence>
<dbReference type="Proteomes" id="UP000576152">
    <property type="component" value="Unassembled WGS sequence"/>
</dbReference>
<dbReference type="RefSeq" id="WP_183472761.1">
    <property type="nucleotide sequence ID" value="NZ_JACIBX010000007.1"/>
</dbReference>
<accession>A0ABR6HQ17</accession>